<dbReference type="PATRIC" id="fig|1129794.4.peg.786"/>
<dbReference type="STRING" id="1129794.C427_0796"/>
<evidence type="ECO:0000313" key="1">
    <source>
        <dbReference type="EMBL" id="AGH42905.1"/>
    </source>
</evidence>
<gene>
    <name evidence="1" type="ORF">C427_0796</name>
</gene>
<protein>
    <submittedName>
        <fullName evidence="1">Uncharacterized protein</fullName>
    </submittedName>
</protein>
<dbReference type="HOGENOM" id="CLU_3293757_0_0_6"/>
<evidence type="ECO:0000313" key="2">
    <source>
        <dbReference type="Proteomes" id="UP000011864"/>
    </source>
</evidence>
<keyword evidence="2" id="KW-1185">Reference proteome</keyword>
<dbReference type="Proteomes" id="UP000011864">
    <property type="component" value="Chromosome"/>
</dbReference>
<sequence length="40" mass="4393">MIIDISSANFNKDGNAKDSIERNSLTIVKVYLLLALGELL</sequence>
<dbReference type="EMBL" id="CP003837">
    <property type="protein sequence ID" value="AGH42905.1"/>
    <property type="molecule type" value="Genomic_DNA"/>
</dbReference>
<dbReference type="KEGG" id="gps:C427_0796"/>
<dbReference type="AlphaFoldDB" id="K7AYD6"/>
<name>K7AYD6_9ALTE</name>
<accession>K7AYD6</accession>
<reference evidence="1 2" key="1">
    <citation type="journal article" date="2013" name="Genome Announc.">
        <title>Complete Genome Sequence of Glaciecola psychrophila Strain 170T.</title>
        <authorList>
            <person name="Yin J."/>
            <person name="Chen J."/>
            <person name="Liu G."/>
            <person name="Yu Y."/>
            <person name="Song L."/>
            <person name="Wang X."/>
            <person name="Qu X."/>
        </authorList>
    </citation>
    <scope>NUCLEOTIDE SEQUENCE [LARGE SCALE GENOMIC DNA]</scope>
    <source>
        <strain evidence="1 2">170</strain>
    </source>
</reference>
<proteinExistence type="predicted"/>
<organism evidence="1 2">
    <name type="scientific">Paraglaciecola psychrophila 170</name>
    <dbReference type="NCBI Taxonomy" id="1129794"/>
    <lineage>
        <taxon>Bacteria</taxon>
        <taxon>Pseudomonadati</taxon>
        <taxon>Pseudomonadota</taxon>
        <taxon>Gammaproteobacteria</taxon>
        <taxon>Alteromonadales</taxon>
        <taxon>Alteromonadaceae</taxon>
        <taxon>Paraglaciecola</taxon>
    </lineage>
</organism>